<dbReference type="AlphaFoldDB" id="A0A7I4Y8B4"/>
<name>A0A7I4Y8B4_HAECO</name>
<dbReference type="WBParaSite" id="HCON_00057770-00001">
    <property type="protein sequence ID" value="HCON_00057770-00001"/>
    <property type="gene ID" value="HCON_00057770"/>
</dbReference>
<evidence type="ECO:0000313" key="1">
    <source>
        <dbReference type="Proteomes" id="UP000025227"/>
    </source>
</evidence>
<reference evidence="2" key="1">
    <citation type="submission" date="2020-12" db="UniProtKB">
        <authorList>
            <consortium name="WormBaseParasite"/>
        </authorList>
    </citation>
    <scope>IDENTIFICATION</scope>
    <source>
        <strain evidence="2">MHco3</strain>
    </source>
</reference>
<evidence type="ECO:0000313" key="2">
    <source>
        <dbReference type="WBParaSite" id="HCON_00057770-00001"/>
    </source>
</evidence>
<keyword evidence="1" id="KW-1185">Reference proteome</keyword>
<proteinExistence type="predicted"/>
<accession>A0A7I4Y8B4</accession>
<sequence>MFSSQNPAGPIKPWTEDEVRRAIGKVKVGKATGLDGVKIETWKALGEHGMMWLTRFLNTATTERRSSDAWRGSTIVPILKQKGDAMECFNFWGIRLTAYTIKLYERVVVSRLRELVPILQEQFGFRPERSTTDAIFMARQFMEKHRKA</sequence>
<dbReference type="OMA" id="KCANHRT"/>
<protein>
    <submittedName>
        <fullName evidence="2">Reverse transcriptase domain-containing protein</fullName>
    </submittedName>
</protein>
<dbReference type="OrthoDB" id="5858849at2759"/>
<dbReference type="Proteomes" id="UP000025227">
    <property type="component" value="Unplaced"/>
</dbReference>
<dbReference type="PANTHER" id="PTHR19446">
    <property type="entry name" value="REVERSE TRANSCRIPTASES"/>
    <property type="match status" value="1"/>
</dbReference>
<organism evidence="1 2">
    <name type="scientific">Haemonchus contortus</name>
    <name type="common">Barber pole worm</name>
    <dbReference type="NCBI Taxonomy" id="6289"/>
    <lineage>
        <taxon>Eukaryota</taxon>
        <taxon>Metazoa</taxon>
        <taxon>Ecdysozoa</taxon>
        <taxon>Nematoda</taxon>
        <taxon>Chromadorea</taxon>
        <taxon>Rhabditida</taxon>
        <taxon>Rhabditina</taxon>
        <taxon>Rhabditomorpha</taxon>
        <taxon>Strongyloidea</taxon>
        <taxon>Trichostrongylidae</taxon>
        <taxon>Haemonchus</taxon>
    </lineage>
</organism>